<sequence>MMVRRRGMGAGITCSAFQQQPLQHRPQQQMGQLNMSWLNGASHQLTPRRDTFVSNFCNKMVGAVPRMPNLRSPEPCSRKLSRLRRKLMNISPQFSSSANWQPPPQCVQPSLWHSPNASLQSNSPIWSQTMMRPCAQGQLKTINDLSMQLKQQLRQLKQQSAQQQQQQNKRLRTSFVPFNFGKCAQNLLNCLENNASYMHMKQAVSRKKSANMKQQQQQQPQQLKLQHQQKQLRQTQSQLQQLQQLQQQQQQLQQLQLQQNQLQQSQEKQLQQLQQQQQYYHLTDSFDYVKLAERMATQIVEPLDMRLNSPVSHKADNNESSTTIINQFTAPAADRQENDTDVKEDAVSIDKFPDFDASLKYVMELLLADMSDKLKVKRRQQQCFLTNESNLESEISLATLQPELSILNENAIPYDNCVELLRELENQTAPGDSLVTLHAAKEDATCCGNSSPASKQAMQSGNSTEHTNRTKQPAAEQTAVQPDDCLATQLQVEANSSQRSTKRFANGVATPCQSQADLQQLNIAHTDKNLATLWYSRGMSMQFGNSPVTPLLSDSGLTDVNVIQPENSLATPSQSEIQLTPLNPQQSGNCLATPWQSEIDLPSENPKNATQPPSLTTLDPQKPSSCLEPPSGHDKFREMDVEDMESHCIEDEFNLTIEQLELLQEMLQEEDEHLNYMDWLTIGHANDFEINPTEDVTSPLWKCPLMNLIHKPNGNGERLKAGNRKETDNDFSIYMRNTPDDQDIDEPAAHKAKINRKRKSAKGTSKAKSLSKSSRSRHQHKSKRRDHELEIMRMPTRWPLHWPSPRVIQHMNKKKKKLVLRGMCSTRMPNLKLNSCTSKLKHPTHSNSLKKTYSRMHKPLLNQLPMTRSYSEFWYH</sequence>
<keyword evidence="3" id="KW-1185">Reference proteome</keyword>
<feature type="compositionally biased region" description="Polar residues" evidence="2">
    <location>
        <begin position="447"/>
        <end position="465"/>
    </location>
</feature>
<feature type="compositionally biased region" description="Polar residues" evidence="2">
    <location>
        <begin position="605"/>
        <end position="624"/>
    </location>
</feature>
<dbReference type="GeneID" id="111604167"/>
<feature type="compositionally biased region" description="Basic and acidic residues" evidence="2">
    <location>
        <begin position="717"/>
        <end position="728"/>
    </location>
</feature>
<dbReference type="Proteomes" id="UP000504633">
    <property type="component" value="Unplaced"/>
</dbReference>
<feature type="region of interest" description="Disordered" evidence="2">
    <location>
        <begin position="569"/>
        <end position="635"/>
    </location>
</feature>
<feature type="compositionally biased region" description="Basic residues" evidence="2">
    <location>
        <begin position="750"/>
        <end position="761"/>
    </location>
</feature>
<proteinExistence type="predicted"/>
<feature type="compositionally biased region" description="Low complexity" evidence="2">
    <location>
        <begin position="762"/>
        <end position="773"/>
    </location>
</feature>
<dbReference type="OrthoDB" id="10632193at2759"/>
<dbReference type="OMA" id="TRWPLHW"/>
<feature type="compositionally biased region" description="Polar residues" evidence="2">
    <location>
        <begin position="569"/>
        <end position="596"/>
    </location>
</feature>
<evidence type="ECO:0000313" key="3">
    <source>
        <dbReference type="Proteomes" id="UP000504633"/>
    </source>
</evidence>
<feature type="compositionally biased region" description="Low complexity" evidence="2">
    <location>
        <begin position="213"/>
        <end position="229"/>
    </location>
</feature>
<organism evidence="3 4">
    <name type="scientific">Drosophila hydei</name>
    <name type="common">Fruit fly</name>
    <dbReference type="NCBI Taxonomy" id="7224"/>
    <lineage>
        <taxon>Eukaryota</taxon>
        <taxon>Metazoa</taxon>
        <taxon>Ecdysozoa</taxon>
        <taxon>Arthropoda</taxon>
        <taxon>Hexapoda</taxon>
        <taxon>Insecta</taxon>
        <taxon>Pterygota</taxon>
        <taxon>Neoptera</taxon>
        <taxon>Endopterygota</taxon>
        <taxon>Diptera</taxon>
        <taxon>Brachycera</taxon>
        <taxon>Muscomorpha</taxon>
        <taxon>Ephydroidea</taxon>
        <taxon>Drosophilidae</taxon>
        <taxon>Drosophila</taxon>
    </lineage>
</organism>
<gene>
    <name evidence="4" type="primary">LOC111604167</name>
</gene>
<keyword evidence="1" id="KW-0175">Coiled coil</keyword>
<dbReference type="RefSeq" id="XP_023177873.2">
    <property type="nucleotide sequence ID" value="XM_023322105.2"/>
</dbReference>
<reference evidence="4" key="1">
    <citation type="submission" date="2025-08" db="UniProtKB">
        <authorList>
            <consortium name="RefSeq"/>
        </authorList>
    </citation>
    <scope>IDENTIFICATION</scope>
    <source>
        <strain evidence="4">15085-1641.00</strain>
        <tissue evidence="4">Whole body</tissue>
    </source>
</reference>
<evidence type="ECO:0000313" key="4">
    <source>
        <dbReference type="RefSeq" id="XP_023177873.2"/>
    </source>
</evidence>
<dbReference type="KEGG" id="dhe:111604167"/>
<accession>A0A6J1MLE6</accession>
<feature type="coiled-coil region" evidence="1">
    <location>
        <begin position="139"/>
        <end position="169"/>
    </location>
</feature>
<evidence type="ECO:0000256" key="2">
    <source>
        <dbReference type="SAM" id="MobiDB-lite"/>
    </source>
</evidence>
<evidence type="ECO:0000256" key="1">
    <source>
        <dbReference type="SAM" id="Coils"/>
    </source>
</evidence>
<dbReference type="AlphaFoldDB" id="A0A6J1MLE6"/>
<protein>
    <submittedName>
        <fullName evidence="4">Mediator of RNA polymerase II transcription subunit 15 isoform X1</fullName>
    </submittedName>
</protein>
<name>A0A6J1MLE6_DROHY</name>
<feature type="compositionally biased region" description="Basic residues" evidence="2">
    <location>
        <begin position="774"/>
        <end position="784"/>
    </location>
</feature>
<feature type="region of interest" description="Disordered" evidence="2">
    <location>
        <begin position="446"/>
        <end position="479"/>
    </location>
</feature>
<feature type="region of interest" description="Disordered" evidence="2">
    <location>
        <begin position="711"/>
        <end position="788"/>
    </location>
</feature>
<feature type="region of interest" description="Disordered" evidence="2">
    <location>
        <begin position="202"/>
        <end position="229"/>
    </location>
</feature>